<accession>A0A8J9UZM1</accession>
<name>A0A8J9UZM1_9NEOP</name>
<gene>
    <name evidence="2" type="ORF">BINO364_LOCUS13867</name>
</gene>
<keyword evidence="3" id="KW-1185">Reference proteome</keyword>
<dbReference type="EMBL" id="OV170227">
    <property type="protein sequence ID" value="CAH0728677.1"/>
    <property type="molecule type" value="Genomic_DNA"/>
</dbReference>
<feature type="region of interest" description="Disordered" evidence="1">
    <location>
        <begin position="443"/>
        <end position="483"/>
    </location>
</feature>
<feature type="region of interest" description="Disordered" evidence="1">
    <location>
        <begin position="505"/>
        <end position="554"/>
    </location>
</feature>
<feature type="compositionally biased region" description="Polar residues" evidence="1">
    <location>
        <begin position="632"/>
        <end position="657"/>
    </location>
</feature>
<dbReference type="OrthoDB" id="6614499at2759"/>
<proteinExistence type="predicted"/>
<feature type="region of interest" description="Disordered" evidence="1">
    <location>
        <begin position="85"/>
        <end position="114"/>
    </location>
</feature>
<reference evidence="2" key="1">
    <citation type="submission" date="2021-12" db="EMBL/GenBank/DDBJ databases">
        <authorList>
            <person name="Martin H S."/>
        </authorList>
    </citation>
    <scope>NUCLEOTIDE SEQUENCE</scope>
</reference>
<feature type="compositionally biased region" description="Basic and acidic residues" evidence="1">
    <location>
        <begin position="801"/>
        <end position="813"/>
    </location>
</feature>
<evidence type="ECO:0000256" key="1">
    <source>
        <dbReference type="SAM" id="MobiDB-lite"/>
    </source>
</evidence>
<feature type="compositionally biased region" description="Basic and acidic residues" evidence="1">
    <location>
        <begin position="658"/>
        <end position="677"/>
    </location>
</feature>
<feature type="compositionally biased region" description="Basic and acidic residues" evidence="1">
    <location>
        <begin position="895"/>
        <end position="918"/>
    </location>
</feature>
<evidence type="ECO:0000313" key="2">
    <source>
        <dbReference type="EMBL" id="CAH0728677.1"/>
    </source>
</evidence>
<feature type="compositionally biased region" description="Polar residues" evidence="1">
    <location>
        <begin position="467"/>
        <end position="483"/>
    </location>
</feature>
<organism evidence="2 3">
    <name type="scientific">Brenthis ino</name>
    <name type="common">lesser marbled fritillary</name>
    <dbReference type="NCBI Taxonomy" id="405034"/>
    <lineage>
        <taxon>Eukaryota</taxon>
        <taxon>Metazoa</taxon>
        <taxon>Ecdysozoa</taxon>
        <taxon>Arthropoda</taxon>
        <taxon>Hexapoda</taxon>
        <taxon>Insecta</taxon>
        <taxon>Pterygota</taxon>
        <taxon>Neoptera</taxon>
        <taxon>Endopterygota</taxon>
        <taxon>Lepidoptera</taxon>
        <taxon>Glossata</taxon>
        <taxon>Ditrysia</taxon>
        <taxon>Papilionoidea</taxon>
        <taxon>Nymphalidae</taxon>
        <taxon>Heliconiinae</taxon>
        <taxon>Argynnini</taxon>
        <taxon>Brenthis</taxon>
    </lineage>
</organism>
<feature type="compositionally biased region" description="Polar residues" evidence="1">
    <location>
        <begin position="444"/>
        <end position="454"/>
    </location>
</feature>
<protein>
    <submittedName>
        <fullName evidence="2">Uncharacterized protein</fullName>
    </submittedName>
</protein>
<feature type="compositionally biased region" description="Basic and acidic residues" evidence="1">
    <location>
        <begin position="533"/>
        <end position="544"/>
    </location>
</feature>
<sequence length="1021" mass="115546">MQDRRHYVPRALIVVSTLKSGIHGLDPEDELDNLTELKSVKKTRKQQKENCASPVTDKKRKNYVRYPSEENIAFSLNVKSENIAKSSRKSRRNTLKEQNLLITDSETSNDERKPVRLTRRTKKFDIDDGSENVPSNIENNDRIAAKRKGKKKKTKKSSIENENIEEPIIEALAATKKKSNKKKTKKRSNSIVVEDILPEHNKSLNKSNGSIDSFHSAAGSPVKFNQECFNNFEAKTNQSPNDKKSKINTIEKEKSNHNLVEKGGKRKQKLKSEKVELPANSPIRQSLTNEIVNKTENIVLKQSEIDNTTFEKEKDTSVLSNTFETVSKNISSGRVSICNDNEDILATGLNSTYEMKNVSNKTSSSKKRKSSTLDKSSLNGTKLNATYDTETANELNLNKSDVKETSISNLNLSAAKSKRKSSIVNSTFDKIENSSVINLDATFEKTQNNSSNHNTEIENRSSRSSKHSLGQVSSLNNTYDKNTNNVTVSLDATFDKIEKMNDTFDKNTTQKSNSTFEKPAVKRKSSIISSDTTDSRSDLTDDNSRISITSDESKENIVNTTPVLIESSLDESQMNGFTENIQSPKQQSAVKIQTPLKREGTFNKDMTTTPLKREGTYTELKPTTPVREDTFTKTSTTPLNRENTFTDTKTVSEPNENVENKEVTPLKREGTFTKDSDSYSSPEQNDKVRRKSLPSPGHTPFPLSRSTSKDKNMLNITRSIEKRRSSLRDVAPRTTKVMFCSPVNNPAIVTQMKGKVIKSNLKGSNKSFVFDESVSEITRPARKRSYTQSEADEVRSKRKRLTEDQQHSVERLSRPRTASASARLQDPGTPSKKVTTPSKAKPEKVSRTKLPNFAALHQKQFEKMESLDECQERKAKRARQLLTPTAPINVLERISPKEQHSQQVEVSKKPETPKKHEFNPGYSRFGFKLNLDVNPFSFPKNTEIKLRNKPKVLNLKRQATLPSLTGATNLRKNIAKQTIMREKSFTDKRNVDRKENRTVIKGVRTNRRFELQMKMRNINEK</sequence>
<feature type="compositionally biased region" description="Polar residues" evidence="1">
    <location>
        <begin position="506"/>
        <end position="516"/>
    </location>
</feature>
<evidence type="ECO:0000313" key="3">
    <source>
        <dbReference type="Proteomes" id="UP000838878"/>
    </source>
</evidence>
<dbReference type="AlphaFoldDB" id="A0A8J9UZM1"/>
<feature type="region of interest" description="Disordered" evidence="1">
    <location>
        <begin position="126"/>
        <end position="159"/>
    </location>
</feature>
<dbReference type="Proteomes" id="UP000838878">
    <property type="component" value="Chromosome 7"/>
</dbReference>
<feature type="compositionally biased region" description="Polar residues" evidence="1">
    <location>
        <begin position="96"/>
        <end position="106"/>
    </location>
</feature>
<feature type="compositionally biased region" description="Basic residues" evidence="1">
    <location>
        <begin position="145"/>
        <end position="156"/>
    </location>
</feature>
<feature type="region of interest" description="Disordered" evidence="1">
    <location>
        <begin position="773"/>
        <end position="846"/>
    </location>
</feature>
<feature type="region of interest" description="Disordered" evidence="1">
    <location>
        <begin position="357"/>
        <end position="380"/>
    </location>
</feature>
<feature type="region of interest" description="Disordered" evidence="1">
    <location>
        <begin position="895"/>
        <end position="919"/>
    </location>
</feature>
<feature type="region of interest" description="Disordered" evidence="1">
    <location>
        <begin position="628"/>
        <end position="714"/>
    </location>
</feature>
<feature type="non-terminal residue" evidence="2">
    <location>
        <position position="1021"/>
    </location>
</feature>